<proteinExistence type="predicted"/>
<evidence type="ECO:0000256" key="1">
    <source>
        <dbReference type="PIRSR" id="PIRSR640198-1"/>
    </source>
</evidence>
<keyword evidence="2" id="KW-0547">Nucleotide-binding</keyword>
<dbReference type="GO" id="GO:0005524">
    <property type="term" value="F:ATP binding"/>
    <property type="evidence" value="ECO:0007669"/>
    <property type="project" value="UniProtKB-KW"/>
</dbReference>
<dbReference type="HOGENOM" id="CLU_047521_0_0_6"/>
<dbReference type="PANTHER" id="PTHR13504:SF38">
    <property type="entry name" value="FIDO DOMAIN-CONTAINING PROTEIN"/>
    <property type="match status" value="1"/>
</dbReference>
<dbReference type="KEGG" id="ilo:IL0533"/>
<keyword evidence="2" id="KW-0067">ATP-binding</keyword>
<dbReference type="InterPro" id="IPR040198">
    <property type="entry name" value="Fido_containing"/>
</dbReference>
<dbReference type="Gene3D" id="1.10.3290.10">
    <property type="entry name" value="Fido-like domain"/>
    <property type="match status" value="1"/>
</dbReference>
<dbReference type="GeneID" id="41335684"/>
<dbReference type="PROSITE" id="PS51459">
    <property type="entry name" value="FIDO"/>
    <property type="match status" value="1"/>
</dbReference>
<accession>Q5R086</accession>
<dbReference type="EMBL" id="AE017340">
    <property type="protein sequence ID" value="AAV81374.1"/>
    <property type="molecule type" value="Genomic_DNA"/>
</dbReference>
<evidence type="ECO:0000256" key="2">
    <source>
        <dbReference type="PIRSR" id="PIRSR640198-2"/>
    </source>
</evidence>
<sequence>MAELYFSTTTEQSRELTRREKKGELKRLYRGVYTDASYEELTSLVLRDWAKIVNYLLPNAIAAYRTAHELRPVEGTVFVADAVAARRTIDIASILTIYIWPGSTSDLVEPFLPEMKRSAPARQYLENLTVSRSKVKKSLGQSWVEERLCIELKRTNNEDSLNQIRDQARVFANRQGFETEFEKLNAIISALLTTHSGESILKTEVGMASAKQEPFDVHRIALFKDLANYLKRCQLPKLPYEYNKSGWNHLAFFESYFSNYIEGTEFEIDEAEQIVFQRSEINNRHADSHDVLSIYDQVVDYQGMSITPETPDELIKSLQRRHFEFLFERPDKNPGRFKSKVNKAGSSTFVSPDDVVGTLTQAFSIYKSVPEGLARAIFLQFLVSECHPFDDGNGRLSRIMMNAELHAAGEYKLIVPTVHRDSYLNGLRKATRDRNFKTLVKVFYQLQRYTASIDWADYGEARDTIEAHKAHLLPDEGIADFNRQIRQYRFTPPVT</sequence>
<dbReference type="Proteomes" id="UP000001171">
    <property type="component" value="Chromosome"/>
</dbReference>
<dbReference type="Pfam" id="PF02661">
    <property type="entry name" value="Fic"/>
    <property type="match status" value="1"/>
</dbReference>
<name>Q5R086_IDILO</name>
<evidence type="ECO:0000259" key="3">
    <source>
        <dbReference type="PROSITE" id="PS51459"/>
    </source>
</evidence>
<organism evidence="4 5">
    <name type="scientific">Idiomarina loihiensis (strain ATCC BAA-735 / DSM 15497 / L2-TR)</name>
    <dbReference type="NCBI Taxonomy" id="283942"/>
    <lineage>
        <taxon>Bacteria</taxon>
        <taxon>Pseudomonadati</taxon>
        <taxon>Pseudomonadota</taxon>
        <taxon>Gammaproteobacteria</taxon>
        <taxon>Alteromonadales</taxon>
        <taxon>Idiomarinaceae</taxon>
        <taxon>Idiomarina</taxon>
    </lineage>
</organism>
<evidence type="ECO:0000313" key="4">
    <source>
        <dbReference type="EMBL" id="AAV81374.1"/>
    </source>
</evidence>
<dbReference type="InterPro" id="IPR036597">
    <property type="entry name" value="Fido-like_dom_sf"/>
</dbReference>
<reference evidence="4 5" key="1">
    <citation type="journal article" date="2004" name="Proc. Natl. Acad. Sci. U.S.A.">
        <title>Genome sequence of the deep-sea gamma-proteobacterium Idiomarina loihiensis reveals amino acid fermentation as a source of carbon and energy.</title>
        <authorList>
            <person name="Hou S."/>
            <person name="Saw J.H."/>
            <person name="Lee K.S."/>
            <person name="Freitas T.A."/>
            <person name="Belisle C."/>
            <person name="Kawarabayasi Y."/>
            <person name="Donachie S.P."/>
            <person name="Pikina A."/>
            <person name="Galperin M.Y."/>
            <person name="Koonin E.V."/>
            <person name="Makarova K.S."/>
            <person name="Omelchenko M.V."/>
            <person name="Sorokin A."/>
            <person name="Wolf Y.I."/>
            <person name="Li Q.X."/>
            <person name="Keum Y.S."/>
            <person name="Campbell S."/>
            <person name="Denery J."/>
            <person name="Aizawa S."/>
            <person name="Shibata S."/>
            <person name="Malahoff A."/>
            <person name="Alam M."/>
        </authorList>
    </citation>
    <scope>NUCLEOTIDE SEQUENCE [LARGE SCALE GENOMIC DNA]</scope>
    <source>
        <strain evidence="5">ATCC BAA-735 / DSM 15497 / L2-TR</strain>
    </source>
</reference>
<dbReference type="RefSeq" id="WP_011233791.1">
    <property type="nucleotide sequence ID" value="NC_006512.1"/>
</dbReference>
<dbReference type="OrthoDB" id="9807853at2"/>
<dbReference type="eggNOG" id="COG3177">
    <property type="taxonomic scope" value="Bacteria"/>
</dbReference>
<dbReference type="SUPFAM" id="SSF140931">
    <property type="entry name" value="Fic-like"/>
    <property type="match status" value="1"/>
</dbReference>
<evidence type="ECO:0000313" key="5">
    <source>
        <dbReference type="Proteomes" id="UP000001171"/>
    </source>
</evidence>
<feature type="binding site" evidence="2">
    <location>
        <begin position="391"/>
        <end position="398"/>
    </location>
    <ligand>
        <name>ATP</name>
        <dbReference type="ChEBI" id="CHEBI:30616"/>
    </ligand>
</feature>
<keyword evidence="5" id="KW-1185">Reference proteome</keyword>
<gene>
    <name evidence="4" type="ordered locus">IL0533</name>
</gene>
<feature type="domain" description="Fido" evidence="3">
    <location>
        <begin position="310"/>
        <end position="445"/>
    </location>
</feature>
<feature type="active site" evidence="1">
    <location>
        <position position="387"/>
    </location>
</feature>
<dbReference type="PANTHER" id="PTHR13504">
    <property type="entry name" value="FIDO DOMAIN-CONTAINING PROTEIN DDB_G0283145"/>
    <property type="match status" value="1"/>
</dbReference>
<protein>
    <submittedName>
        <fullName evidence="4">Uncharacterized protein containing Fic domain</fullName>
    </submittedName>
</protein>
<dbReference type="InterPro" id="IPR003812">
    <property type="entry name" value="Fido"/>
</dbReference>
<dbReference type="AlphaFoldDB" id="Q5R086"/>